<dbReference type="AlphaFoldDB" id="A0AAD7PTX6"/>
<dbReference type="KEGG" id="qsa:O6P43_011617"/>
<evidence type="ECO:0000256" key="1">
    <source>
        <dbReference type="SAM" id="MobiDB-lite"/>
    </source>
</evidence>
<sequence>MDKIVDSLESAYNDYIAAAAIVLETKENSGGEKTATTDAALVNFKQKLEQFKVACDQAEEFVESTKQRLLSECLVDEATGSVTDRPGEATSAGVPHINAAQLEQISKTVRSFIVKRQQDSGATGSSSAPSHPKAHFDDKFSKDAAQ</sequence>
<evidence type="ECO:0000313" key="2">
    <source>
        <dbReference type="EMBL" id="KAJ7967347.1"/>
    </source>
</evidence>
<dbReference type="GO" id="GO:0006355">
    <property type="term" value="P:regulation of DNA-templated transcription"/>
    <property type="evidence" value="ECO:0007669"/>
    <property type="project" value="InterPro"/>
</dbReference>
<reference evidence="2" key="1">
    <citation type="journal article" date="2023" name="Science">
        <title>Elucidation of the pathway for biosynthesis of saponin adjuvants from the soapbark tree.</title>
        <authorList>
            <person name="Reed J."/>
            <person name="Orme A."/>
            <person name="El-Demerdash A."/>
            <person name="Owen C."/>
            <person name="Martin L.B.B."/>
            <person name="Misra R.C."/>
            <person name="Kikuchi S."/>
            <person name="Rejzek M."/>
            <person name="Martin A.C."/>
            <person name="Harkess A."/>
            <person name="Leebens-Mack J."/>
            <person name="Louveau T."/>
            <person name="Stephenson M.J."/>
            <person name="Osbourn A."/>
        </authorList>
    </citation>
    <scope>NUCLEOTIDE SEQUENCE</scope>
    <source>
        <strain evidence="2">S10</strain>
    </source>
</reference>
<feature type="region of interest" description="Disordered" evidence="1">
    <location>
        <begin position="116"/>
        <end position="146"/>
    </location>
</feature>
<comment type="caution">
    <text evidence="2">The sequence shown here is derived from an EMBL/GenBank/DDBJ whole genome shotgun (WGS) entry which is preliminary data.</text>
</comment>
<name>A0AAD7PTX6_QUISA</name>
<dbReference type="GO" id="GO:0048364">
    <property type="term" value="P:root development"/>
    <property type="evidence" value="ECO:0007669"/>
    <property type="project" value="InterPro"/>
</dbReference>
<keyword evidence="3" id="KW-1185">Reference proteome</keyword>
<proteinExistence type="predicted"/>
<dbReference type="PANTHER" id="PTHR35989">
    <property type="entry name" value="MEDIATOR OF RNA POLYMERASE II TRANSCRIPTION SUBUNIT 32"/>
    <property type="match status" value="1"/>
</dbReference>
<feature type="compositionally biased region" description="Basic and acidic residues" evidence="1">
    <location>
        <begin position="134"/>
        <end position="146"/>
    </location>
</feature>
<evidence type="ECO:0000313" key="3">
    <source>
        <dbReference type="Proteomes" id="UP001163823"/>
    </source>
</evidence>
<feature type="compositionally biased region" description="Polar residues" evidence="1">
    <location>
        <begin position="119"/>
        <end position="129"/>
    </location>
</feature>
<accession>A0AAD7PTX6</accession>
<dbReference type="GO" id="GO:0009631">
    <property type="term" value="P:cold acclimation"/>
    <property type="evidence" value="ECO:0007669"/>
    <property type="project" value="InterPro"/>
</dbReference>
<protein>
    <submittedName>
        <fullName evidence="2">Mediator of RNA polymerase II transcription subunit 32</fullName>
    </submittedName>
</protein>
<dbReference type="EMBL" id="JARAOO010000005">
    <property type="protein sequence ID" value="KAJ7967347.1"/>
    <property type="molecule type" value="Genomic_DNA"/>
</dbReference>
<dbReference type="Proteomes" id="UP001163823">
    <property type="component" value="Chromosome 5"/>
</dbReference>
<gene>
    <name evidence="2" type="ORF">O6P43_011617</name>
</gene>
<dbReference type="GO" id="GO:0010150">
    <property type="term" value="P:leaf senescence"/>
    <property type="evidence" value="ECO:0007669"/>
    <property type="project" value="InterPro"/>
</dbReference>
<dbReference type="PANTHER" id="PTHR35989:SF1">
    <property type="entry name" value="MEDIATOR OF RNA POLYMERASE II TRANSCRIPTION SUBUNIT 32"/>
    <property type="match status" value="1"/>
</dbReference>
<organism evidence="2 3">
    <name type="scientific">Quillaja saponaria</name>
    <name type="common">Soap bark tree</name>
    <dbReference type="NCBI Taxonomy" id="32244"/>
    <lineage>
        <taxon>Eukaryota</taxon>
        <taxon>Viridiplantae</taxon>
        <taxon>Streptophyta</taxon>
        <taxon>Embryophyta</taxon>
        <taxon>Tracheophyta</taxon>
        <taxon>Spermatophyta</taxon>
        <taxon>Magnoliopsida</taxon>
        <taxon>eudicotyledons</taxon>
        <taxon>Gunneridae</taxon>
        <taxon>Pentapetalae</taxon>
        <taxon>rosids</taxon>
        <taxon>fabids</taxon>
        <taxon>Fabales</taxon>
        <taxon>Quillajaceae</taxon>
        <taxon>Quillaja</taxon>
    </lineage>
</organism>
<dbReference type="GO" id="GO:0016592">
    <property type="term" value="C:mediator complex"/>
    <property type="evidence" value="ECO:0007669"/>
    <property type="project" value="InterPro"/>
</dbReference>
<dbReference type="InterPro" id="IPR033244">
    <property type="entry name" value="MED32"/>
</dbReference>